<dbReference type="InterPro" id="IPR035901">
    <property type="entry name" value="GIY-YIG_endonuc_sf"/>
</dbReference>
<dbReference type="PROSITE" id="PS50164">
    <property type="entry name" value="GIY_YIG"/>
    <property type="match status" value="1"/>
</dbReference>
<dbReference type="CDD" id="cd10456">
    <property type="entry name" value="GIY-YIG_UPF0213"/>
    <property type="match status" value="1"/>
</dbReference>
<dbReference type="PANTHER" id="PTHR34477:SF1">
    <property type="entry name" value="UPF0213 PROTEIN YHBQ"/>
    <property type="match status" value="1"/>
</dbReference>
<organism evidence="3 4">
    <name type="scientific">Bacillus benzoevorans</name>
    <dbReference type="NCBI Taxonomy" id="1456"/>
    <lineage>
        <taxon>Bacteria</taxon>
        <taxon>Bacillati</taxon>
        <taxon>Bacillota</taxon>
        <taxon>Bacilli</taxon>
        <taxon>Bacillales</taxon>
        <taxon>Bacillaceae</taxon>
        <taxon>Bacillus</taxon>
    </lineage>
</organism>
<evidence type="ECO:0000259" key="2">
    <source>
        <dbReference type="PROSITE" id="PS50164"/>
    </source>
</evidence>
<evidence type="ECO:0000313" key="4">
    <source>
        <dbReference type="Proteomes" id="UP000531594"/>
    </source>
</evidence>
<keyword evidence="4" id="KW-1185">Reference proteome</keyword>
<dbReference type="AlphaFoldDB" id="A0A7X0LXD2"/>
<keyword evidence="3" id="KW-0255">Endonuclease</keyword>
<evidence type="ECO:0000256" key="1">
    <source>
        <dbReference type="ARBA" id="ARBA00007435"/>
    </source>
</evidence>
<protein>
    <submittedName>
        <fullName evidence="3">Putative endonuclease</fullName>
    </submittedName>
</protein>
<dbReference type="Pfam" id="PF01541">
    <property type="entry name" value="GIY-YIG"/>
    <property type="match status" value="1"/>
</dbReference>
<dbReference type="GO" id="GO:0004519">
    <property type="term" value="F:endonuclease activity"/>
    <property type="evidence" value="ECO:0007669"/>
    <property type="project" value="UniProtKB-KW"/>
</dbReference>
<accession>A0A7X0LXD2</accession>
<dbReference type="SUPFAM" id="SSF82771">
    <property type="entry name" value="GIY-YIG endonuclease"/>
    <property type="match status" value="1"/>
</dbReference>
<gene>
    <name evidence="3" type="ORF">HNR53_004171</name>
</gene>
<keyword evidence="3" id="KW-0540">Nuclease</keyword>
<dbReference type="RefSeq" id="WP_184529490.1">
    <property type="nucleotide sequence ID" value="NZ_JACHGK010000022.1"/>
</dbReference>
<dbReference type="InterPro" id="IPR000305">
    <property type="entry name" value="GIY-YIG_endonuc"/>
</dbReference>
<comment type="similarity">
    <text evidence="1">Belongs to the UPF0213 family.</text>
</comment>
<dbReference type="PANTHER" id="PTHR34477">
    <property type="entry name" value="UPF0213 PROTEIN YHBQ"/>
    <property type="match status" value="1"/>
</dbReference>
<feature type="domain" description="GIY-YIG" evidence="2">
    <location>
        <begin position="4"/>
        <end position="79"/>
    </location>
</feature>
<reference evidence="3 4" key="1">
    <citation type="submission" date="2020-08" db="EMBL/GenBank/DDBJ databases">
        <title>Genomic Encyclopedia of Type Strains, Phase IV (KMG-IV): sequencing the most valuable type-strain genomes for metagenomic binning, comparative biology and taxonomic classification.</title>
        <authorList>
            <person name="Goeker M."/>
        </authorList>
    </citation>
    <scope>NUCLEOTIDE SEQUENCE [LARGE SCALE GENOMIC DNA]</scope>
    <source>
        <strain evidence="3 4">DSM 5391</strain>
    </source>
</reference>
<dbReference type="Proteomes" id="UP000531594">
    <property type="component" value="Unassembled WGS sequence"/>
</dbReference>
<keyword evidence="3" id="KW-0378">Hydrolase</keyword>
<name>A0A7X0LXD2_9BACI</name>
<dbReference type="Gene3D" id="3.40.1440.10">
    <property type="entry name" value="GIY-YIG endonuclease"/>
    <property type="match status" value="1"/>
</dbReference>
<dbReference type="EMBL" id="JACHGK010000022">
    <property type="protein sequence ID" value="MBB6447490.1"/>
    <property type="molecule type" value="Genomic_DNA"/>
</dbReference>
<comment type="caution">
    <text evidence="3">The sequence shown here is derived from an EMBL/GenBank/DDBJ whole genome shotgun (WGS) entry which is preliminary data.</text>
</comment>
<proteinExistence type="inferred from homology"/>
<sequence>MEKDEHYFYVLSCKDDSLYAGYTNDIERRIKLHNEGKGAKYTRGRGPVKLVFSKKYATKSEALKAEYAFKQLDRKKKQQYIKGQGQYVAAEKL</sequence>
<evidence type="ECO:0000313" key="3">
    <source>
        <dbReference type="EMBL" id="MBB6447490.1"/>
    </source>
</evidence>
<dbReference type="InterPro" id="IPR050190">
    <property type="entry name" value="UPF0213_domain"/>
</dbReference>